<evidence type="ECO:0000313" key="3">
    <source>
        <dbReference type="Proteomes" id="UP000435112"/>
    </source>
</evidence>
<organism evidence="2 3">
    <name type="scientific">Phytophthora rubi</name>
    <dbReference type="NCBI Taxonomy" id="129364"/>
    <lineage>
        <taxon>Eukaryota</taxon>
        <taxon>Sar</taxon>
        <taxon>Stramenopiles</taxon>
        <taxon>Oomycota</taxon>
        <taxon>Peronosporomycetes</taxon>
        <taxon>Peronosporales</taxon>
        <taxon>Peronosporaceae</taxon>
        <taxon>Phytophthora</taxon>
    </lineage>
</organism>
<dbReference type="EMBL" id="QXFU01004253">
    <property type="protein sequence ID" value="KAE8969794.1"/>
    <property type="molecule type" value="Genomic_DNA"/>
</dbReference>
<dbReference type="Proteomes" id="UP000435112">
    <property type="component" value="Unassembled WGS sequence"/>
</dbReference>
<dbReference type="OrthoDB" id="119984at2759"/>
<protein>
    <submittedName>
        <fullName evidence="2">Uncharacterized protein</fullName>
    </submittedName>
</protein>
<feature type="region of interest" description="Disordered" evidence="1">
    <location>
        <begin position="1"/>
        <end position="70"/>
    </location>
</feature>
<dbReference type="AlphaFoldDB" id="A0A6A3HMI6"/>
<feature type="region of interest" description="Disordered" evidence="1">
    <location>
        <begin position="99"/>
        <end position="126"/>
    </location>
</feature>
<name>A0A6A3HMI6_9STRA</name>
<evidence type="ECO:0000313" key="2">
    <source>
        <dbReference type="EMBL" id="KAE8969794.1"/>
    </source>
</evidence>
<proteinExistence type="predicted"/>
<comment type="caution">
    <text evidence="2">The sequence shown here is derived from an EMBL/GenBank/DDBJ whole genome shotgun (WGS) entry which is preliminary data.</text>
</comment>
<evidence type="ECO:0000256" key="1">
    <source>
        <dbReference type="SAM" id="MobiDB-lite"/>
    </source>
</evidence>
<feature type="compositionally biased region" description="Basic and acidic residues" evidence="1">
    <location>
        <begin position="104"/>
        <end position="120"/>
    </location>
</feature>
<gene>
    <name evidence="2" type="ORF">PR002_g27324</name>
</gene>
<sequence length="156" mass="17142">MKSTTGTGGQRRAVKERGGEKLSATIVVRACRRSGASEKDDTTTRTSNTPKRDISKDTTKDKCKRAAEQARAANARAAKAVKTTHRHEVKALRIRQAAHARTFKSSDRAAHARAAKAEKQAHRKEVHKLRVQQAAHARAFKTAKLGKPTQPKDSDK</sequence>
<feature type="compositionally biased region" description="Basic and acidic residues" evidence="1">
    <location>
        <begin position="50"/>
        <end position="68"/>
    </location>
</feature>
<feature type="region of interest" description="Disordered" evidence="1">
    <location>
        <begin position="137"/>
        <end position="156"/>
    </location>
</feature>
<accession>A0A6A3HMI6</accession>
<reference evidence="2 3" key="1">
    <citation type="submission" date="2018-09" db="EMBL/GenBank/DDBJ databases">
        <title>Genomic investigation of the strawberry pathogen Phytophthora fragariae indicates pathogenicity is determined by transcriptional variation in three key races.</title>
        <authorList>
            <person name="Adams T.M."/>
            <person name="Armitage A.D."/>
            <person name="Sobczyk M.K."/>
            <person name="Bates H.J."/>
            <person name="Dunwell J.M."/>
            <person name="Nellist C.F."/>
            <person name="Harrison R.J."/>
        </authorList>
    </citation>
    <scope>NUCLEOTIDE SEQUENCE [LARGE SCALE GENOMIC DNA]</scope>
    <source>
        <strain evidence="2 3">SCRP324</strain>
    </source>
</reference>